<organism evidence="1 2">
    <name type="scientific">Proteus phage phiP4-3</name>
    <dbReference type="NCBI Taxonomy" id="2065203"/>
    <lineage>
        <taxon>Viruses</taxon>
        <taxon>Duplodnaviria</taxon>
        <taxon>Heunggongvirae</taxon>
        <taxon>Uroviricota</taxon>
        <taxon>Caudoviricetes</taxon>
        <taxon>Pantevenvirales</taxon>
        <taxon>Straboviridae</taxon>
        <taxon>Bragavirus</taxon>
        <taxon>Bragavirus p43</taxon>
    </lineage>
</organism>
<sequence>MDSKQLSSKFKHLKQSAKARNKEFNLSKRYVQNICEQTKCAYSGEPISLTTKRNDPNALTFERFDNSKGYVKGNVIPIKGIYNQYKGDRDAEGLKAIIKSRENSKETTKAGLDRAQIKLNQLKKRLACCPNDRQLAESVKLKEAQMKRLNKEYKKCVKSKDKDITILKTIIKSGERFNKLSKLDKLKLYLGISLDSSYKRVGKELYVLLCDSLQRLFRI</sequence>
<proteinExistence type="predicted"/>
<dbReference type="Gene3D" id="3.30.40.220">
    <property type="match status" value="1"/>
</dbReference>
<evidence type="ECO:0000313" key="1">
    <source>
        <dbReference type="EMBL" id="AUM58613.1"/>
    </source>
</evidence>
<dbReference type="EMBL" id="MG696114">
    <property type="protein sequence ID" value="AUM58613.1"/>
    <property type="molecule type" value="Genomic_DNA"/>
</dbReference>
<dbReference type="Proteomes" id="UP000240538">
    <property type="component" value="Segment"/>
</dbReference>
<keyword evidence="2" id="KW-1185">Reference proteome</keyword>
<reference evidence="1 2" key="1">
    <citation type="submission" date="2017-12" db="EMBL/GenBank/DDBJ databases">
        <title>Complete genome sequence and characterization of bacteriophage phiP4-3 infecting Proteus pennea.</title>
        <authorList>
            <person name="He Y."/>
            <person name="Yang H."/>
        </authorList>
    </citation>
    <scope>NUCLEOTIDE SEQUENCE [LARGE SCALE GENOMIC DNA]</scope>
</reference>
<evidence type="ECO:0000313" key="2">
    <source>
        <dbReference type="Proteomes" id="UP000240538"/>
    </source>
</evidence>
<accession>A0A2I6PFV7</accession>
<gene>
    <name evidence="1" type="ORF">phiP43_255</name>
</gene>
<protein>
    <submittedName>
        <fullName evidence="1">Anti-sigma factor</fullName>
    </submittedName>
</protein>
<name>A0A2I6PFV7_9CAUD</name>